<keyword evidence="2 14" id="KW-0004">4Fe-4S</keyword>
<dbReference type="InterPro" id="IPR005839">
    <property type="entry name" value="Methylthiotransferase"/>
</dbReference>
<dbReference type="SFLD" id="SFLDF00273">
    <property type="entry name" value="(dimethylallyl)adenosine_tRNA"/>
    <property type="match status" value="1"/>
</dbReference>
<dbReference type="SFLD" id="SFLDG01061">
    <property type="entry name" value="methylthiotransferase"/>
    <property type="match status" value="1"/>
</dbReference>
<feature type="domain" description="TRAM" evidence="15">
    <location>
        <begin position="384"/>
        <end position="445"/>
    </location>
</feature>
<evidence type="ECO:0000256" key="11">
    <source>
        <dbReference type="ARBA" id="ARBA00050926"/>
    </source>
</evidence>
<name>A0A1I3VFP1_9RHOB</name>
<evidence type="ECO:0000256" key="2">
    <source>
        <dbReference type="ARBA" id="ARBA00022485"/>
    </source>
</evidence>
<dbReference type="SFLD" id="SFLDG01082">
    <property type="entry name" value="B12-binding_domain_containing"/>
    <property type="match status" value="1"/>
</dbReference>
<feature type="domain" description="Radical SAM core" evidence="17">
    <location>
        <begin position="149"/>
        <end position="381"/>
    </location>
</feature>
<evidence type="ECO:0000256" key="8">
    <source>
        <dbReference type="ARBA" id="ARBA00023004"/>
    </source>
</evidence>
<keyword evidence="5 14" id="KW-0949">S-adenosyl-L-methionine</keyword>
<dbReference type="InterPro" id="IPR023404">
    <property type="entry name" value="rSAM_horseshoe"/>
</dbReference>
<dbReference type="InterPro" id="IPR038135">
    <property type="entry name" value="Methylthiotransferase_N_sf"/>
</dbReference>
<dbReference type="PANTHER" id="PTHR43020:SF2">
    <property type="entry name" value="MITOCHONDRIAL TRNA METHYLTHIOTRANSFERASE CDK5RAP1"/>
    <property type="match status" value="1"/>
</dbReference>
<proteinExistence type="inferred from homology"/>
<accession>A0A1I3VFP1</accession>
<keyword evidence="9 14" id="KW-0411">Iron-sulfur</keyword>
<dbReference type="InterPro" id="IPR058240">
    <property type="entry name" value="rSAM_sf"/>
</dbReference>
<keyword evidence="7 14" id="KW-0479">Metal-binding</keyword>
<dbReference type="Gene3D" id="3.80.30.20">
    <property type="entry name" value="tm_1862 like domain"/>
    <property type="match status" value="1"/>
</dbReference>
<dbReference type="Gene3D" id="3.40.50.12160">
    <property type="entry name" value="Methylthiotransferase, N-terminal domain"/>
    <property type="match status" value="1"/>
</dbReference>
<dbReference type="Pfam" id="PF00919">
    <property type="entry name" value="UPF0004"/>
    <property type="match status" value="1"/>
</dbReference>
<dbReference type="FunFam" id="3.80.30.20:FF:000001">
    <property type="entry name" value="tRNA-2-methylthio-N(6)-dimethylallyladenosine synthase 2"/>
    <property type="match status" value="1"/>
</dbReference>
<dbReference type="PROSITE" id="PS51449">
    <property type="entry name" value="MTTASE_N"/>
    <property type="match status" value="1"/>
</dbReference>
<comment type="subcellular location">
    <subcellularLocation>
        <location evidence="14">Cytoplasm</location>
    </subcellularLocation>
</comment>
<dbReference type="InterPro" id="IPR007197">
    <property type="entry name" value="rSAM"/>
</dbReference>
<dbReference type="CDD" id="cd01335">
    <property type="entry name" value="Radical_SAM"/>
    <property type="match status" value="1"/>
</dbReference>
<dbReference type="NCBIfam" id="TIGR01574">
    <property type="entry name" value="miaB-methiolase"/>
    <property type="match status" value="1"/>
</dbReference>
<dbReference type="InterPro" id="IPR013848">
    <property type="entry name" value="Methylthiotransferase_N"/>
</dbReference>
<keyword evidence="19" id="KW-1185">Reference proteome</keyword>
<comment type="similarity">
    <text evidence="14">Belongs to the methylthiotransferase family. MiaB subfamily.</text>
</comment>
<dbReference type="InterPro" id="IPR020612">
    <property type="entry name" value="Methylthiotransferase_CS"/>
</dbReference>
<organism evidence="18 19">
    <name type="scientific">Celeribacter neptunius</name>
    <dbReference type="NCBI Taxonomy" id="588602"/>
    <lineage>
        <taxon>Bacteria</taxon>
        <taxon>Pseudomonadati</taxon>
        <taxon>Pseudomonadota</taxon>
        <taxon>Alphaproteobacteria</taxon>
        <taxon>Rhodobacterales</taxon>
        <taxon>Roseobacteraceae</taxon>
        <taxon>Celeribacter</taxon>
    </lineage>
</organism>
<feature type="binding site" evidence="14">
    <location>
        <position position="170"/>
    </location>
    <ligand>
        <name>[4Fe-4S] cluster</name>
        <dbReference type="ChEBI" id="CHEBI:49883"/>
        <label>2</label>
        <note>4Fe-4S-S-AdoMet</note>
    </ligand>
</feature>
<feature type="binding site" evidence="14">
    <location>
        <position position="54"/>
    </location>
    <ligand>
        <name>[4Fe-4S] cluster</name>
        <dbReference type="ChEBI" id="CHEBI:49883"/>
        <label>1</label>
    </ligand>
</feature>
<sequence>MSETKTDTKKLYIKTYGCQMNVYDSERMAESLGGSGYTEVSSPEEADMILLNTCHIREKAAEKVYSELGRYKDLKLAKPDLKIGVAGCVAQAEGEEIMRRQPMVDLVVGPQSYHKLPKLEAKAGHGEKALDTDFPEEDKFEHLKARPKAKRAPAAFLTVQEGCDKFCAFCVVPYTRGAEVSRPVDRVLSEARDLVERGVREITLLGQNVNAYHGAGEGGTWGLAKLIRELAKVDGLERIRFTTSHPNDMEDDLIAAHGDCEKLMPYLHLPVQSGSDKILKAMNRKHTAEEYIRLIERIRAARPDIAMSGDFIVGFPGETDQDFEDTMSLVREVGYGSAFSFKYSPRPGTPAAEKEAKMVDPDVASERLYRLQALITEQQRAFQDAMVGREVSVLFERKGRLPGQMVGKSEYLHAVHVTDDIAVGEIARVRIIESGPNSLAGEMLR</sequence>
<dbReference type="PROSITE" id="PS51918">
    <property type="entry name" value="RADICAL_SAM"/>
    <property type="match status" value="1"/>
</dbReference>
<evidence type="ECO:0000256" key="13">
    <source>
        <dbReference type="ARBA" id="ARBA00052587"/>
    </source>
</evidence>
<dbReference type="SUPFAM" id="SSF102114">
    <property type="entry name" value="Radical SAM enzymes"/>
    <property type="match status" value="1"/>
</dbReference>
<dbReference type="STRING" id="588602.SAMN04487991_3339"/>
<comment type="catalytic activity">
    <reaction evidence="11">
        <text>N(6)-dimethylallyladenosine(37) in tRNA + (sulfur carrier)-SH + AH2 + S-adenosyl-L-methionine = 2-thio-N(6)-dimethylallyladenosine(37) in tRNA + (sulfur carrier)-H + 5'-deoxyadenosine + L-methionine + A + H(+)</text>
        <dbReference type="Rhea" id="RHEA:36339"/>
        <dbReference type="Rhea" id="RHEA-COMP:10375"/>
        <dbReference type="Rhea" id="RHEA-COMP:10377"/>
        <dbReference type="Rhea" id="RHEA-COMP:14737"/>
        <dbReference type="Rhea" id="RHEA-COMP:14739"/>
        <dbReference type="ChEBI" id="CHEBI:13193"/>
        <dbReference type="ChEBI" id="CHEBI:15378"/>
        <dbReference type="ChEBI" id="CHEBI:17319"/>
        <dbReference type="ChEBI" id="CHEBI:17499"/>
        <dbReference type="ChEBI" id="CHEBI:29917"/>
        <dbReference type="ChEBI" id="CHEBI:57844"/>
        <dbReference type="ChEBI" id="CHEBI:59789"/>
        <dbReference type="ChEBI" id="CHEBI:64428"/>
        <dbReference type="ChEBI" id="CHEBI:74415"/>
        <dbReference type="ChEBI" id="CHEBI:74416"/>
    </reaction>
    <physiologicalReaction direction="left-to-right" evidence="11">
        <dbReference type="Rhea" id="RHEA:36340"/>
    </physiologicalReaction>
</comment>
<keyword evidence="8 14" id="KW-0408">Iron</keyword>
<comment type="cofactor">
    <cofactor evidence="14">
        <name>[4Fe-4S] cluster</name>
        <dbReference type="ChEBI" id="CHEBI:49883"/>
    </cofactor>
    <text evidence="14">Binds 2 [4Fe-4S] clusters. One cluster is coordinated with 3 cysteines and an exchangeable S-adenosyl-L-methionine.</text>
</comment>
<evidence type="ECO:0000259" key="16">
    <source>
        <dbReference type="PROSITE" id="PS51449"/>
    </source>
</evidence>
<comment type="subunit">
    <text evidence="14">Monomer.</text>
</comment>
<evidence type="ECO:0000313" key="18">
    <source>
        <dbReference type="EMBL" id="SFJ93849.1"/>
    </source>
</evidence>
<comment type="catalytic activity">
    <reaction evidence="12">
        <text>2-thio-N(6)-dimethylallyladenosine(37) in tRNA + S-adenosyl-L-methionine = 2-methylsulfanyl-N(6)-dimethylallyladenosine(37) in tRNA + S-adenosyl-L-homocysteine + H(+)</text>
        <dbReference type="Rhea" id="RHEA:37063"/>
        <dbReference type="Rhea" id="RHEA-COMP:10376"/>
        <dbReference type="Rhea" id="RHEA-COMP:10377"/>
        <dbReference type="ChEBI" id="CHEBI:15378"/>
        <dbReference type="ChEBI" id="CHEBI:57856"/>
        <dbReference type="ChEBI" id="CHEBI:59789"/>
        <dbReference type="ChEBI" id="CHEBI:74416"/>
        <dbReference type="ChEBI" id="CHEBI:74417"/>
    </reaction>
    <physiologicalReaction direction="left-to-right" evidence="12">
        <dbReference type="Rhea" id="RHEA:37064"/>
    </physiologicalReaction>
</comment>
<dbReference type="GO" id="GO:0046872">
    <property type="term" value="F:metal ion binding"/>
    <property type="evidence" value="ECO:0007669"/>
    <property type="project" value="UniProtKB-KW"/>
</dbReference>
<protein>
    <recommendedName>
        <fullName evidence="10 14">tRNA-2-methylthio-N(6)-dimethylallyladenosine synthase</fullName>
        <ecNumber evidence="10 14">2.8.4.3</ecNumber>
    </recommendedName>
    <alternativeName>
        <fullName evidence="14">(Dimethylallyl)adenosine tRNA methylthiotransferase MiaB</fullName>
    </alternativeName>
    <alternativeName>
        <fullName evidence="14">tRNA-i(6)A37 methylthiotransferase</fullName>
    </alternativeName>
</protein>
<feature type="domain" description="MTTase N-terminal" evidence="16">
    <location>
        <begin position="9"/>
        <end position="125"/>
    </location>
</feature>
<dbReference type="InterPro" id="IPR002792">
    <property type="entry name" value="TRAM_dom"/>
</dbReference>
<evidence type="ECO:0000256" key="4">
    <source>
        <dbReference type="ARBA" id="ARBA00022679"/>
    </source>
</evidence>
<comment type="catalytic activity">
    <reaction evidence="13">
        <text>N(6)-dimethylallyladenosine(37) in tRNA + (sulfur carrier)-SH + AH2 + 2 S-adenosyl-L-methionine = 2-methylsulfanyl-N(6)-dimethylallyladenosine(37) in tRNA + (sulfur carrier)-H + 5'-deoxyadenosine + L-methionine + A + S-adenosyl-L-homocysteine + 2 H(+)</text>
        <dbReference type="Rhea" id="RHEA:37067"/>
        <dbReference type="Rhea" id="RHEA-COMP:10375"/>
        <dbReference type="Rhea" id="RHEA-COMP:10376"/>
        <dbReference type="Rhea" id="RHEA-COMP:14737"/>
        <dbReference type="Rhea" id="RHEA-COMP:14739"/>
        <dbReference type="ChEBI" id="CHEBI:13193"/>
        <dbReference type="ChEBI" id="CHEBI:15378"/>
        <dbReference type="ChEBI" id="CHEBI:17319"/>
        <dbReference type="ChEBI" id="CHEBI:17499"/>
        <dbReference type="ChEBI" id="CHEBI:29917"/>
        <dbReference type="ChEBI" id="CHEBI:57844"/>
        <dbReference type="ChEBI" id="CHEBI:57856"/>
        <dbReference type="ChEBI" id="CHEBI:59789"/>
        <dbReference type="ChEBI" id="CHEBI:64428"/>
        <dbReference type="ChEBI" id="CHEBI:74415"/>
        <dbReference type="ChEBI" id="CHEBI:74417"/>
        <dbReference type="EC" id="2.8.4.3"/>
    </reaction>
    <physiologicalReaction direction="left-to-right" evidence="13">
        <dbReference type="Rhea" id="RHEA:37068"/>
    </physiologicalReaction>
</comment>
<dbReference type="Pfam" id="PF01938">
    <property type="entry name" value="TRAM"/>
    <property type="match status" value="1"/>
</dbReference>
<dbReference type="PROSITE" id="PS01278">
    <property type="entry name" value="MTTASE_RADICAL"/>
    <property type="match status" value="1"/>
</dbReference>
<dbReference type="PROSITE" id="PS50926">
    <property type="entry name" value="TRAM"/>
    <property type="match status" value="1"/>
</dbReference>
<dbReference type="NCBIfam" id="TIGR00089">
    <property type="entry name" value="MiaB/RimO family radical SAM methylthiotransferase"/>
    <property type="match status" value="1"/>
</dbReference>
<dbReference type="AlphaFoldDB" id="A0A1I3VFP1"/>
<evidence type="ECO:0000256" key="3">
    <source>
        <dbReference type="ARBA" id="ARBA00022490"/>
    </source>
</evidence>
<evidence type="ECO:0000256" key="9">
    <source>
        <dbReference type="ARBA" id="ARBA00023014"/>
    </source>
</evidence>
<dbReference type="SMART" id="SM00729">
    <property type="entry name" value="Elp3"/>
    <property type="match status" value="1"/>
</dbReference>
<dbReference type="PANTHER" id="PTHR43020">
    <property type="entry name" value="CDK5 REGULATORY SUBUNIT-ASSOCIATED PROTEIN 1"/>
    <property type="match status" value="1"/>
</dbReference>
<keyword evidence="3 14" id="KW-0963">Cytoplasm</keyword>
<dbReference type="GO" id="GO:0051539">
    <property type="term" value="F:4 iron, 4 sulfur cluster binding"/>
    <property type="evidence" value="ECO:0007669"/>
    <property type="project" value="UniProtKB-UniRule"/>
</dbReference>
<feature type="binding site" evidence="14">
    <location>
        <position position="163"/>
    </location>
    <ligand>
        <name>[4Fe-4S] cluster</name>
        <dbReference type="ChEBI" id="CHEBI:49883"/>
        <label>2</label>
        <note>4Fe-4S-S-AdoMet</note>
    </ligand>
</feature>
<evidence type="ECO:0000313" key="19">
    <source>
        <dbReference type="Proteomes" id="UP000199630"/>
    </source>
</evidence>
<dbReference type="FunFam" id="3.40.50.12160:FF:000001">
    <property type="entry name" value="tRNA-2-methylthio-N(6)-dimethylallyladenosine synthase"/>
    <property type="match status" value="1"/>
</dbReference>
<feature type="binding site" evidence="14">
    <location>
        <position position="167"/>
    </location>
    <ligand>
        <name>[4Fe-4S] cluster</name>
        <dbReference type="ChEBI" id="CHEBI:49883"/>
        <label>2</label>
        <note>4Fe-4S-S-AdoMet</note>
    </ligand>
</feature>
<dbReference type="EC" id="2.8.4.3" evidence="10 14"/>
<comment type="function">
    <text evidence="1 14">Catalyzes the methylthiolation of N6-(dimethylallyl)adenosine (i(6)A), leading to the formation of 2-methylthio-N6-(dimethylallyl)adenosine (ms(2)i(6)A) at position 37 in tRNAs that read codons beginning with uridine.</text>
</comment>
<dbReference type="Proteomes" id="UP000199630">
    <property type="component" value="Unassembled WGS sequence"/>
</dbReference>
<dbReference type="GO" id="GO:0005829">
    <property type="term" value="C:cytosol"/>
    <property type="evidence" value="ECO:0007669"/>
    <property type="project" value="TreeGrafter"/>
</dbReference>
<evidence type="ECO:0000256" key="14">
    <source>
        <dbReference type="HAMAP-Rule" id="MF_01864"/>
    </source>
</evidence>
<evidence type="ECO:0000259" key="15">
    <source>
        <dbReference type="PROSITE" id="PS50926"/>
    </source>
</evidence>
<dbReference type="GO" id="GO:0035597">
    <property type="term" value="F:tRNA-2-methylthio-N(6)-dimethylallyladenosine(37) synthase activity"/>
    <property type="evidence" value="ECO:0007669"/>
    <property type="project" value="UniProtKB-EC"/>
</dbReference>
<evidence type="ECO:0000256" key="7">
    <source>
        <dbReference type="ARBA" id="ARBA00022723"/>
    </source>
</evidence>
<dbReference type="InterPro" id="IPR006638">
    <property type="entry name" value="Elp3/MiaA/NifB-like_rSAM"/>
</dbReference>
<dbReference type="RefSeq" id="WP_090061841.1">
    <property type="nucleotide sequence ID" value="NZ_FORH01000007.1"/>
</dbReference>
<dbReference type="HAMAP" id="MF_01864">
    <property type="entry name" value="tRNA_metthiotr_MiaB"/>
    <property type="match status" value="1"/>
</dbReference>
<reference evidence="19" key="1">
    <citation type="submission" date="2016-10" db="EMBL/GenBank/DDBJ databases">
        <authorList>
            <person name="Varghese N."/>
            <person name="Submissions S."/>
        </authorList>
    </citation>
    <scope>NUCLEOTIDE SEQUENCE [LARGE SCALE GENOMIC DNA]</scope>
    <source>
        <strain evidence="19">DSM 26471</strain>
    </source>
</reference>
<evidence type="ECO:0000256" key="5">
    <source>
        <dbReference type="ARBA" id="ARBA00022691"/>
    </source>
</evidence>
<feature type="binding site" evidence="14">
    <location>
        <position position="88"/>
    </location>
    <ligand>
        <name>[4Fe-4S] cluster</name>
        <dbReference type="ChEBI" id="CHEBI:49883"/>
        <label>1</label>
    </ligand>
</feature>
<evidence type="ECO:0000256" key="10">
    <source>
        <dbReference type="ARBA" id="ARBA00033765"/>
    </source>
</evidence>
<evidence type="ECO:0000256" key="12">
    <source>
        <dbReference type="ARBA" id="ARBA00052380"/>
    </source>
</evidence>
<feature type="binding site" evidence="14">
    <location>
        <position position="18"/>
    </location>
    <ligand>
        <name>[4Fe-4S] cluster</name>
        <dbReference type="ChEBI" id="CHEBI:49883"/>
        <label>1</label>
    </ligand>
</feature>
<dbReference type="OrthoDB" id="9805215at2"/>
<evidence type="ECO:0000259" key="17">
    <source>
        <dbReference type="PROSITE" id="PS51918"/>
    </source>
</evidence>
<dbReference type="InterPro" id="IPR006463">
    <property type="entry name" value="MiaB_methiolase"/>
</dbReference>
<evidence type="ECO:0000256" key="1">
    <source>
        <dbReference type="ARBA" id="ARBA00003234"/>
    </source>
</evidence>
<gene>
    <name evidence="14" type="primary">miaB</name>
    <name evidence="18" type="ORF">SAMN04487991_3339</name>
</gene>
<dbReference type="SFLD" id="SFLDS00029">
    <property type="entry name" value="Radical_SAM"/>
    <property type="match status" value="1"/>
</dbReference>
<keyword evidence="4 14" id="KW-0808">Transferase</keyword>
<dbReference type="Pfam" id="PF04055">
    <property type="entry name" value="Radical_SAM"/>
    <property type="match status" value="1"/>
</dbReference>
<keyword evidence="6 14" id="KW-0819">tRNA processing</keyword>
<evidence type="ECO:0000256" key="6">
    <source>
        <dbReference type="ARBA" id="ARBA00022694"/>
    </source>
</evidence>
<dbReference type="EMBL" id="FORH01000007">
    <property type="protein sequence ID" value="SFJ93849.1"/>
    <property type="molecule type" value="Genomic_DNA"/>
</dbReference>